<dbReference type="GO" id="GO:0015628">
    <property type="term" value="P:protein secretion by the type II secretion system"/>
    <property type="evidence" value="ECO:0007669"/>
    <property type="project" value="InterPro"/>
</dbReference>
<organism evidence="13 14">
    <name type="scientific">Oceanicoccus sagamiensis</name>
    <dbReference type="NCBI Taxonomy" id="716816"/>
    <lineage>
        <taxon>Bacteria</taxon>
        <taxon>Pseudomonadati</taxon>
        <taxon>Pseudomonadota</taxon>
        <taxon>Gammaproteobacteria</taxon>
        <taxon>Cellvibrionales</taxon>
        <taxon>Spongiibacteraceae</taxon>
        <taxon>Oceanicoccus</taxon>
    </lineage>
</organism>
<evidence type="ECO:0000256" key="5">
    <source>
        <dbReference type="ARBA" id="ARBA00022519"/>
    </source>
</evidence>
<feature type="domain" description="General secretion pathway GspH" evidence="12">
    <location>
        <begin position="56"/>
        <end position="165"/>
    </location>
</feature>
<comment type="similarity">
    <text evidence="9">Belongs to the GSP H family.</text>
</comment>
<evidence type="ECO:0000256" key="8">
    <source>
        <dbReference type="ARBA" id="ARBA00023136"/>
    </source>
</evidence>
<dbReference type="PROSITE" id="PS00409">
    <property type="entry name" value="PROKAR_NTER_METHYL"/>
    <property type="match status" value="1"/>
</dbReference>
<feature type="transmembrane region" description="Helical" evidence="11">
    <location>
        <begin position="21"/>
        <end position="42"/>
    </location>
</feature>
<evidence type="ECO:0000259" key="12">
    <source>
        <dbReference type="Pfam" id="PF12019"/>
    </source>
</evidence>
<evidence type="ECO:0000313" key="14">
    <source>
        <dbReference type="Proteomes" id="UP000193450"/>
    </source>
</evidence>
<sequence length="210" mass="22710">MSLPMQISRNSSSQRQRGFTLVELMMTLAVAAIIMGVVLPGFNNLIQRTQMAADFNQLLGDLAYARSEAVKANIAVSICPTADQSTCSGTDWTKDWLIFTDNDSNRDRDGADTILRVRQASSSDITITLSDFAEDGGIRFEGDGKFEDADSASVGQMVVCDDRGATSAQGLSFSVYGQFRLMRDTNDSGVVDYIDDDGNSKDVTCPAEEG</sequence>
<keyword evidence="5" id="KW-0997">Cell inner membrane</keyword>
<keyword evidence="3" id="KW-1003">Cell membrane</keyword>
<evidence type="ECO:0000256" key="6">
    <source>
        <dbReference type="ARBA" id="ARBA00022692"/>
    </source>
</evidence>
<evidence type="ECO:0000256" key="4">
    <source>
        <dbReference type="ARBA" id="ARBA00022481"/>
    </source>
</evidence>
<dbReference type="Pfam" id="PF12019">
    <property type="entry name" value="GspH"/>
    <property type="match status" value="1"/>
</dbReference>
<comment type="subcellular location">
    <subcellularLocation>
        <location evidence="1">Cell inner membrane</location>
        <topology evidence="1">Single-pass membrane protein</topology>
    </subcellularLocation>
</comment>
<evidence type="ECO:0000256" key="2">
    <source>
        <dbReference type="ARBA" id="ARBA00021549"/>
    </source>
</evidence>
<dbReference type="NCBIfam" id="TIGR02532">
    <property type="entry name" value="IV_pilin_GFxxxE"/>
    <property type="match status" value="1"/>
</dbReference>
<protein>
    <recommendedName>
        <fullName evidence="2">Type II secretion system protein H</fullName>
    </recommendedName>
    <alternativeName>
        <fullName evidence="10">General secretion pathway protein H</fullName>
    </alternativeName>
</protein>
<keyword evidence="8 11" id="KW-0472">Membrane</keyword>
<dbReference type="Pfam" id="PF07963">
    <property type="entry name" value="N_methyl"/>
    <property type="match status" value="1"/>
</dbReference>
<evidence type="ECO:0000313" key="13">
    <source>
        <dbReference type="EMBL" id="ARN72829.1"/>
    </source>
</evidence>
<dbReference type="InterPro" id="IPR022346">
    <property type="entry name" value="T2SS_GspH"/>
</dbReference>
<keyword evidence="4" id="KW-0488">Methylation</keyword>
<accession>A0A1X9NBA7</accession>
<dbReference type="GO" id="GO:0005886">
    <property type="term" value="C:plasma membrane"/>
    <property type="evidence" value="ECO:0007669"/>
    <property type="project" value="UniProtKB-SubCell"/>
</dbReference>
<evidence type="ECO:0000256" key="1">
    <source>
        <dbReference type="ARBA" id="ARBA00004377"/>
    </source>
</evidence>
<dbReference type="OrthoDB" id="5705058at2"/>
<reference evidence="13 14" key="1">
    <citation type="submission" date="2016-11" db="EMBL/GenBank/DDBJ databases">
        <title>Trade-off between light-utilization and light-protection in marine flavobacteria.</title>
        <authorList>
            <person name="Kumagai Y."/>
        </authorList>
    </citation>
    <scope>NUCLEOTIDE SEQUENCE [LARGE SCALE GENOMIC DNA]</scope>
    <source>
        <strain evidence="13 14">NBRC 107125</strain>
    </source>
</reference>
<evidence type="ECO:0000256" key="9">
    <source>
        <dbReference type="ARBA" id="ARBA00025772"/>
    </source>
</evidence>
<proteinExistence type="inferred from homology"/>
<dbReference type="SUPFAM" id="SSF54523">
    <property type="entry name" value="Pili subunits"/>
    <property type="match status" value="1"/>
</dbReference>
<dbReference type="Gene3D" id="3.55.40.10">
    <property type="entry name" value="minor pseudopilin epsh domain"/>
    <property type="match status" value="1"/>
</dbReference>
<keyword evidence="14" id="KW-1185">Reference proteome</keyword>
<dbReference type="AlphaFoldDB" id="A0A1X9NBA7"/>
<evidence type="ECO:0000256" key="3">
    <source>
        <dbReference type="ARBA" id="ARBA00022475"/>
    </source>
</evidence>
<keyword evidence="6 11" id="KW-0812">Transmembrane</keyword>
<dbReference type="KEGG" id="osg:BST96_01135"/>
<dbReference type="GO" id="GO:0015627">
    <property type="term" value="C:type II protein secretion system complex"/>
    <property type="evidence" value="ECO:0007669"/>
    <property type="project" value="InterPro"/>
</dbReference>
<dbReference type="EMBL" id="CP019343">
    <property type="protein sequence ID" value="ARN72829.1"/>
    <property type="molecule type" value="Genomic_DNA"/>
</dbReference>
<dbReference type="Proteomes" id="UP000193450">
    <property type="component" value="Chromosome"/>
</dbReference>
<dbReference type="InterPro" id="IPR012902">
    <property type="entry name" value="N_methyl_site"/>
</dbReference>
<dbReference type="InterPro" id="IPR045584">
    <property type="entry name" value="Pilin-like"/>
</dbReference>
<name>A0A1X9NBA7_9GAMM</name>
<evidence type="ECO:0000256" key="7">
    <source>
        <dbReference type="ARBA" id="ARBA00022989"/>
    </source>
</evidence>
<dbReference type="RefSeq" id="WP_085756922.1">
    <property type="nucleotide sequence ID" value="NZ_CP019343.1"/>
</dbReference>
<keyword evidence="7 11" id="KW-1133">Transmembrane helix</keyword>
<gene>
    <name evidence="13" type="ORF">BST96_01135</name>
</gene>
<evidence type="ECO:0000256" key="10">
    <source>
        <dbReference type="ARBA" id="ARBA00030775"/>
    </source>
</evidence>
<evidence type="ECO:0000256" key="11">
    <source>
        <dbReference type="SAM" id="Phobius"/>
    </source>
</evidence>
<dbReference type="STRING" id="716816.BST96_01135"/>